<feature type="transmembrane region" description="Helical" evidence="9">
    <location>
        <begin position="229"/>
        <end position="253"/>
    </location>
</feature>
<evidence type="ECO:0000256" key="8">
    <source>
        <dbReference type="RuleBase" id="RU003827"/>
    </source>
</evidence>
<dbReference type="PANTHER" id="PTHR22811">
    <property type="entry name" value="TRANSMEMBRANE EMP24 DOMAIN-CONTAINING PROTEIN"/>
    <property type="match status" value="1"/>
</dbReference>
<gene>
    <name evidence="11" type="ORF">ASIM_LOCUS10306</name>
</gene>
<evidence type="ECO:0000256" key="2">
    <source>
        <dbReference type="ARBA" id="ARBA00007104"/>
    </source>
</evidence>
<dbReference type="AlphaFoldDB" id="A0A3P6QJB8"/>
<feature type="domain" description="GOLD" evidence="10">
    <location>
        <begin position="68"/>
        <end position="156"/>
    </location>
</feature>
<keyword evidence="5 9" id="KW-1133">Transmembrane helix</keyword>
<dbReference type="OrthoDB" id="5976732at2759"/>
<sequence>MNEFKGRLRVSDDHYDNPVVTDPAAMDLCISRIVRNFILLYLINIIIIMDICHADEFSFTVIIPPGKTECYSHPIDKPKYAFFELDYQVIGGGDSDITFYVLSPKGSRILIDVRSNDAMHRVELKEPQNGYGDYTFCFDNTFSIQSEKRVFFEFFLMDESGQFLGGFDEKFSVADEVLRTLDTRLEHFQNVTVSVKDNLNKVERIQRQYASLELSDRKALETSFEMINFWSMVHLSVMVVALLVQVYMVRCLFEDESKMGRFLRKGRLND</sequence>
<evidence type="ECO:0000256" key="7">
    <source>
        <dbReference type="ARBA" id="ARBA00037847"/>
    </source>
</evidence>
<evidence type="ECO:0000256" key="9">
    <source>
        <dbReference type="SAM" id="Phobius"/>
    </source>
</evidence>
<evidence type="ECO:0000256" key="3">
    <source>
        <dbReference type="ARBA" id="ARBA00022692"/>
    </source>
</evidence>
<reference evidence="11 12" key="1">
    <citation type="submission" date="2018-11" db="EMBL/GenBank/DDBJ databases">
        <authorList>
            <consortium name="Pathogen Informatics"/>
        </authorList>
    </citation>
    <scope>NUCLEOTIDE SEQUENCE [LARGE SCALE GENOMIC DNA]</scope>
</reference>
<evidence type="ECO:0000259" key="10">
    <source>
        <dbReference type="PROSITE" id="PS50866"/>
    </source>
</evidence>
<evidence type="ECO:0000313" key="11">
    <source>
        <dbReference type="EMBL" id="VDK42743.1"/>
    </source>
</evidence>
<keyword evidence="6 9" id="KW-0472">Membrane</keyword>
<dbReference type="Proteomes" id="UP000267096">
    <property type="component" value="Unassembled WGS sequence"/>
</dbReference>
<keyword evidence="12" id="KW-1185">Reference proteome</keyword>
<organism evidence="11 12">
    <name type="scientific">Anisakis simplex</name>
    <name type="common">Herring worm</name>
    <dbReference type="NCBI Taxonomy" id="6269"/>
    <lineage>
        <taxon>Eukaryota</taxon>
        <taxon>Metazoa</taxon>
        <taxon>Ecdysozoa</taxon>
        <taxon>Nematoda</taxon>
        <taxon>Chromadorea</taxon>
        <taxon>Rhabditida</taxon>
        <taxon>Spirurina</taxon>
        <taxon>Ascaridomorpha</taxon>
        <taxon>Ascaridoidea</taxon>
        <taxon>Anisakidae</taxon>
        <taxon>Anisakis</taxon>
        <taxon>Anisakis simplex complex</taxon>
    </lineage>
</organism>
<dbReference type="Pfam" id="PF01105">
    <property type="entry name" value="EMP24_GP25L"/>
    <property type="match status" value="1"/>
</dbReference>
<proteinExistence type="inferred from homology"/>
<evidence type="ECO:0000256" key="1">
    <source>
        <dbReference type="ARBA" id="ARBA00004479"/>
    </source>
</evidence>
<dbReference type="PROSITE" id="PS50866">
    <property type="entry name" value="GOLD"/>
    <property type="match status" value="1"/>
</dbReference>
<keyword evidence="4" id="KW-0732">Signal</keyword>
<name>A0A3P6QJB8_ANISI</name>
<dbReference type="SUPFAM" id="SSF101576">
    <property type="entry name" value="Supernatant protein factor (SPF), C-terminal domain"/>
    <property type="match status" value="1"/>
</dbReference>
<accession>A0A3P6QJB8</accession>
<keyword evidence="3 8" id="KW-0812">Transmembrane</keyword>
<dbReference type="GO" id="GO:0012505">
    <property type="term" value="C:endomembrane system"/>
    <property type="evidence" value="ECO:0007669"/>
    <property type="project" value="UniProtKB-SubCell"/>
</dbReference>
<evidence type="ECO:0000256" key="4">
    <source>
        <dbReference type="ARBA" id="ARBA00022729"/>
    </source>
</evidence>
<dbReference type="EMBL" id="UYRR01030993">
    <property type="protein sequence ID" value="VDK42743.1"/>
    <property type="molecule type" value="Genomic_DNA"/>
</dbReference>
<comment type="subcellular location">
    <subcellularLocation>
        <location evidence="7">Endomembrane system</location>
        <topology evidence="7">Single-pass membrane protein</topology>
    </subcellularLocation>
    <subcellularLocation>
        <location evidence="1 8">Membrane</location>
        <topology evidence="1 8">Single-pass type I membrane protein</topology>
    </subcellularLocation>
</comment>
<dbReference type="GO" id="GO:0016020">
    <property type="term" value="C:membrane"/>
    <property type="evidence" value="ECO:0007669"/>
    <property type="project" value="UniProtKB-SubCell"/>
</dbReference>
<protein>
    <recommendedName>
        <fullName evidence="10">GOLD domain-containing protein</fullName>
    </recommendedName>
</protein>
<evidence type="ECO:0000313" key="12">
    <source>
        <dbReference type="Proteomes" id="UP000267096"/>
    </source>
</evidence>
<dbReference type="SMART" id="SM01190">
    <property type="entry name" value="EMP24_GP25L"/>
    <property type="match status" value="1"/>
</dbReference>
<evidence type="ECO:0000256" key="5">
    <source>
        <dbReference type="ARBA" id="ARBA00022989"/>
    </source>
</evidence>
<comment type="similarity">
    <text evidence="2 8">Belongs to the EMP24/GP25L family.</text>
</comment>
<dbReference type="InterPro" id="IPR036598">
    <property type="entry name" value="GOLD_dom_sf"/>
</dbReference>
<dbReference type="InterPro" id="IPR009038">
    <property type="entry name" value="GOLD_dom"/>
</dbReference>
<evidence type="ECO:0000256" key="6">
    <source>
        <dbReference type="ARBA" id="ARBA00023136"/>
    </source>
</evidence>
<dbReference type="InterPro" id="IPR015720">
    <property type="entry name" value="Emp24-like"/>
</dbReference>